<keyword evidence="4 13" id="KW-0808">Transferase</keyword>
<comment type="catalytic activity">
    <reaction evidence="12">
        <text>an all-trans-polyprenyl diphosphate + 4-hydroxybenzoate = a 4-hydroxy-3-(all-trans-polyprenyl)benzoate + diphosphate</text>
        <dbReference type="Rhea" id="RHEA:44504"/>
        <dbReference type="Rhea" id="RHEA-COMP:9514"/>
        <dbReference type="Rhea" id="RHEA-COMP:9564"/>
        <dbReference type="ChEBI" id="CHEBI:17879"/>
        <dbReference type="ChEBI" id="CHEBI:33019"/>
        <dbReference type="ChEBI" id="CHEBI:58914"/>
        <dbReference type="ChEBI" id="CHEBI:78396"/>
        <dbReference type="EC" id="2.5.1.39"/>
    </reaction>
    <physiologicalReaction direction="left-to-right" evidence="12">
        <dbReference type="Rhea" id="RHEA:44505"/>
    </physiologicalReaction>
</comment>
<feature type="transmembrane region" description="Helical" evidence="13">
    <location>
        <begin position="204"/>
        <end position="221"/>
    </location>
</feature>
<evidence type="ECO:0000256" key="2">
    <source>
        <dbReference type="ARBA" id="ARBA00004141"/>
    </source>
</evidence>
<reference evidence="14 15" key="1">
    <citation type="journal article" date="2015" name="Genome Biol.">
        <title>Comparative genomics of Steinernema reveals deeply conserved gene regulatory networks.</title>
        <authorList>
            <person name="Dillman A.R."/>
            <person name="Macchietto M."/>
            <person name="Porter C.F."/>
            <person name="Rogers A."/>
            <person name="Williams B."/>
            <person name="Antoshechkin I."/>
            <person name="Lee M.M."/>
            <person name="Goodwin Z."/>
            <person name="Lu X."/>
            <person name="Lewis E.E."/>
            <person name="Goodrich-Blair H."/>
            <person name="Stock S.P."/>
            <person name="Adams B.J."/>
            <person name="Sternberg P.W."/>
            <person name="Mortazavi A."/>
        </authorList>
    </citation>
    <scope>NUCLEOTIDE SEQUENCE [LARGE SCALE GENOMIC DNA]</scope>
    <source>
        <strain evidence="14 15">ALL</strain>
    </source>
</reference>
<dbReference type="PANTHER" id="PTHR11048">
    <property type="entry name" value="PRENYLTRANSFERASES"/>
    <property type="match status" value="1"/>
</dbReference>
<keyword evidence="9 13" id="KW-0414">Isoprene biosynthesis</keyword>
<dbReference type="CDD" id="cd13959">
    <property type="entry name" value="PT_UbiA_COQ2"/>
    <property type="match status" value="1"/>
</dbReference>
<accession>A0A4U5MFM0</accession>
<comment type="catalytic activity">
    <reaction evidence="11">
        <text>all-trans-nonaprenyl diphosphate + 4-hydroxybenzoate = 4-hydroxy-3-(all-trans-nonaprenyl)benzoate + diphosphate</text>
        <dbReference type="Rhea" id="RHEA:17709"/>
        <dbReference type="ChEBI" id="CHEBI:17879"/>
        <dbReference type="ChEBI" id="CHEBI:33019"/>
        <dbReference type="ChEBI" id="CHEBI:58391"/>
        <dbReference type="ChEBI" id="CHEBI:84502"/>
        <dbReference type="EC" id="2.5.1.39"/>
    </reaction>
    <physiologicalReaction direction="left-to-right" evidence="11">
        <dbReference type="Rhea" id="RHEA:17710"/>
    </physiologicalReaction>
</comment>
<dbReference type="InterPro" id="IPR000537">
    <property type="entry name" value="UbiA_prenyltransferase"/>
</dbReference>
<keyword evidence="6 13" id="KW-0812">Transmembrane</keyword>
<dbReference type="AlphaFoldDB" id="A0A4U5MFM0"/>
<comment type="catalytic activity">
    <reaction evidence="10">
        <text>all-trans-decaprenyl diphosphate + 4-hydroxybenzoate = 4-hydroxy-3-(all-trans-decaprenyl)benzoate + diphosphate</text>
        <dbReference type="Rhea" id="RHEA:44564"/>
        <dbReference type="ChEBI" id="CHEBI:17879"/>
        <dbReference type="ChEBI" id="CHEBI:33019"/>
        <dbReference type="ChEBI" id="CHEBI:60721"/>
        <dbReference type="ChEBI" id="CHEBI:84503"/>
        <dbReference type="EC" id="2.5.1.39"/>
    </reaction>
    <physiologicalReaction direction="left-to-right" evidence="10">
        <dbReference type="Rhea" id="RHEA:44565"/>
    </physiologicalReaction>
</comment>
<dbReference type="InterPro" id="IPR044878">
    <property type="entry name" value="UbiA_sf"/>
</dbReference>
<keyword evidence="8 13" id="KW-0472">Membrane</keyword>
<evidence type="ECO:0000256" key="13">
    <source>
        <dbReference type="HAMAP-Rule" id="MF_03189"/>
    </source>
</evidence>
<evidence type="ECO:0000256" key="3">
    <source>
        <dbReference type="ARBA" id="ARBA00005985"/>
    </source>
</evidence>
<dbReference type="GO" id="GO:0005743">
    <property type="term" value="C:mitochondrial inner membrane"/>
    <property type="evidence" value="ECO:0007669"/>
    <property type="project" value="UniProtKB-SubCell"/>
</dbReference>
<reference evidence="14 15" key="2">
    <citation type="journal article" date="2019" name="G3 (Bethesda)">
        <title>Hybrid Assembly of the Genome of the Entomopathogenic Nematode Steinernema carpocapsae Identifies the X-Chromosome.</title>
        <authorList>
            <person name="Serra L."/>
            <person name="Macchietto M."/>
            <person name="Macias-Munoz A."/>
            <person name="McGill C.J."/>
            <person name="Rodriguez I.M."/>
            <person name="Rodriguez B."/>
            <person name="Murad R."/>
            <person name="Mortazavi A."/>
        </authorList>
    </citation>
    <scope>NUCLEOTIDE SEQUENCE [LARGE SCALE GENOMIC DNA]</scope>
    <source>
        <strain evidence="14 15">ALL</strain>
    </source>
</reference>
<evidence type="ECO:0000256" key="7">
    <source>
        <dbReference type="ARBA" id="ARBA00022989"/>
    </source>
</evidence>
<comment type="similarity">
    <text evidence="3 13">Belongs to the UbiA prenyltransferase family.</text>
</comment>
<dbReference type="NCBIfam" id="TIGR01474">
    <property type="entry name" value="ubiA_proteo"/>
    <property type="match status" value="1"/>
</dbReference>
<feature type="transmembrane region" description="Helical" evidence="13">
    <location>
        <begin position="272"/>
        <end position="294"/>
    </location>
</feature>
<dbReference type="HAMAP" id="MF_01635">
    <property type="entry name" value="UbiA"/>
    <property type="match status" value="1"/>
</dbReference>
<evidence type="ECO:0000256" key="9">
    <source>
        <dbReference type="ARBA" id="ARBA00023229"/>
    </source>
</evidence>
<evidence type="ECO:0000313" key="15">
    <source>
        <dbReference type="Proteomes" id="UP000298663"/>
    </source>
</evidence>
<gene>
    <name evidence="14" type="ORF">L596_024064</name>
</gene>
<protein>
    <recommendedName>
        <fullName evidence="13">4-hydroxybenzoate polyprenyltransferase, mitochondrial</fullName>
        <shortName evidence="13">4-HB polyprenyltransferase</shortName>
        <ecNumber evidence="13">2.5.1.39</ecNumber>
    </recommendedName>
    <alternativeName>
        <fullName evidence="13">Para-hydroxybenzoate--polyprenyltransferase</fullName>
        <shortName evidence="13">PHB:PPT</shortName>
        <shortName evidence="13">PHB:polyprenyltransferase</shortName>
    </alternativeName>
</protein>
<evidence type="ECO:0000256" key="1">
    <source>
        <dbReference type="ARBA" id="ARBA00001946"/>
    </source>
</evidence>
<sequence>MALLCRGFASLKSSAAVRNAILSQKTRILCSSTPSSSSGIPECRPAVFTAGIVIPSAAEVVTSSPTPLQPYLRLMRVDKPIGTWLLYWPCTWSIALAAPAGAFPSLYMLSLFGAGAFFMRSAGCVINDLWDKDFDKKVERTRSRPLASGELNTRQAVGLLGGLLSVSLGILLQLNWLSVAVGASSMALVVGYPLAKRYTYWPQVVLGLTFNWGAILGYSAIANSLPLSTVLPLYAGALSWTLVYDTIYAHQDKADDIMIGVKSTALRFGENTSYWLTGFSTAAIAGVGLSGYMADQTWPFYLALSGTAAHLLWQVGTLKINNGEDCWKKFRSNQWLGLMMFLGIVAGNVCKSKKEESSESEADILLD</sequence>
<dbReference type="GO" id="GO:0008299">
    <property type="term" value="P:isoprenoid biosynthetic process"/>
    <property type="evidence" value="ECO:0007669"/>
    <property type="project" value="UniProtKB-UniRule"/>
</dbReference>
<proteinExistence type="inferred from homology"/>
<dbReference type="Proteomes" id="UP000298663">
    <property type="component" value="Unassembled WGS sequence"/>
</dbReference>
<evidence type="ECO:0000256" key="12">
    <source>
        <dbReference type="ARBA" id="ARBA00051182"/>
    </source>
</evidence>
<evidence type="ECO:0000313" key="14">
    <source>
        <dbReference type="EMBL" id="TKR68011.1"/>
    </source>
</evidence>
<comment type="cofactor">
    <cofactor evidence="1 13">
        <name>Mg(2+)</name>
        <dbReference type="ChEBI" id="CHEBI:18420"/>
    </cofactor>
</comment>
<evidence type="ECO:0000256" key="5">
    <source>
        <dbReference type="ARBA" id="ARBA00022688"/>
    </source>
</evidence>
<evidence type="ECO:0000256" key="11">
    <source>
        <dbReference type="ARBA" id="ARBA00050454"/>
    </source>
</evidence>
<dbReference type="Pfam" id="PF01040">
    <property type="entry name" value="UbiA"/>
    <property type="match status" value="1"/>
</dbReference>
<dbReference type="FunFam" id="1.10.357.140:FF:000003">
    <property type="entry name" value="4-hydroxybenzoate polyprenyltransferase, mitochondrial"/>
    <property type="match status" value="1"/>
</dbReference>
<dbReference type="InterPro" id="IPR006370">
    <property type="entry name" value="HB_polyprenyltransferase-like"/>
</dbReference>
<feature type="transmembrane region" description="Helical" evidence="13">
    <location>
        <begin position="233"/>
        <end position="251"/>
    </location>
</feature>
<dbReference type="OrthoDB" id="18170at2759"/>
<dbReference type="InterPro" id="IPR030470">
    <property type="entry name" value="UbiA_prenylTrfase_CS"/>
</dbReference>
<dbReference type="GO" id="GO:0006744">
    <property type="term" value="P:ubiquinone biosynthetic process"/>
    <property type="evidence" value="ECO:0007669"/>
    <property type="project" value="UniProtKB-UniRule"/>
</dbReference>
<evidence type="ECO:0000256" key="6">
    <source>
        <dbReference type="ARBA" id="ARBA00022692"/>
    </source>
</evidence>
<dbReference type="InterPro" id="IPR039653">
    <property type="entry name" value="Prenyltransferase"/>
</dbReference>
<name>A0A4U5MFM0_STECR</name>
<evidence type="ECO:0000256" key="4">
    <source>
        <dbReference type="ARBA" id="ARBA00022679"/>
    </source>
</evidence>
<keyword evidence="5 13" id="KW-0831">Ubiquinone biosynthesis</keyword>
<keyword evidence="7 13" id="KW-1133">Transmembrane helix</keyword>
<evidence type="ECO:0000256" key="8">
    <source>
        <dbReference type="ARBA" id="ARBA00023136"/>
    </source>
</evidence>
<dbReference type="PROSITE" id="PS00943">
    <property type="entry name" value="UBIA"/>
    <property type="match status" value="1"/>
</dbReference>
<comment type="subcellular location">
    <subcellularLocation>
        <location evidence="2">Membrane</location>
        <topology evidence="2">Multi-pass membrane protein</topology>
    </subcellularLocation>
    <subcellularLocation>
        <location evidence="13">Mitochondrion inner membrane</location>
        <topology evidence="13">Multi-pass membrane protein</topology>
        <orientation evidence="13">Matrix side</orientation>
    </subcellularLocation>
</comment>
<feature type="transmembrane region" description="Helical" evidence="13">
    <location>
        <begin position="81"/>
        <end position="100"/>
    </location>
</feature>
<keyword evidence="15" id="KW-1185">Reference proteome</keyword>
<comment type="pathway">
    <text evidence="13">Cofactor biosynthesis; ubiquinone biosynthesis.</text>
</comment>
<comment type="caution">
    <text evidence="14">The sequence shown here is derived from an EMBL/GenBank/DDBJ whole genome shotgun (WGS) entry which is preliminary data.</text>
</comment>
<dbReference type="GO" id="GO:0008412">
    <property type="term" value="F:4-hydroxybenzoate polyprenyltransferase activity"/>
    <property type="evidence" value="ECO:0007669"/>
    <property type="project" value="UniProtKB-EC"/>
</dbReference>
<dbReference type="EMBL" id="AZBU02000008">
    <property type="protein sequence ID" value="TKR68011.1"/>
    <property type="molecule type" value="Genomic_DNA"/>
</dbReference>
<comment type="function">
    <text evidence="13">Catalyzes the prenylation of para-hydroxybenzoate (PHB) with an all-trans polyprenyl group. Mediates the second step in the final reaction sequence of coenzyme Q (CoQ) biosynthesis, which is the condensation of the polyisoprenoid side chain with PHB, generating the first membrane-bound Q intermediate.</text>
</comment>
<dbReference type="EC" id="2.5.1.39" evidence="13"/>
<organism evidence="14 15">
    <name type="scientific">Steinernema carpocapsae</name>
    <name type="common">Entomopathogenic nematode</name>
    <dbReference type="NCBI Taxonomy" id="34508"/>
    <lineage>
        <taxon>Eukaryota</taxon>
        <taxon>Metazoa</taxon>
        <taxon>Ecdysozoa</taxon>
        <taxon>Nematoda</taxon>
        <taxon>Chromadorea</taxon>
        <taxon>Rhabditida</taxon>
        <taxon>Tylenchina</taxon>
        <taxon>Panagrolaimomorpha</taxon>
        <taxon>Strongyloidoidea</taxon>
        <taxon>Steinernematidae</taxon>
        <taxon>Steinernema</taxon>
    </lineage>
</organism>
<dbReference type="Gene3D" id="1.10.357.140">
    <property type="entry name" value="UbiA prenyltransferase"/>
    <property type="match status" value="1"/>
</dbReference>
<dbReference type="UniPathway" id="UPA00232"/>
<keyword evidence="13" id="KW-0999">Mitochondrion inner membrane</keyword>
<keyword evidence="13" id="KW-0496">Mitochondrion</keyword>
<dbReference type="PANTHER" id="PTHR11048:SF28">
    <property type="entry name" value="4-HYDROXYBENZOATE POLYPRENYLTRANSFERASE, MITOCHONDRIAL"/>
    <property type="match status" value="1"/>
</dbReference>
<feature type="transmembrane region" description="Helical" evidence="13">
    <location>
        <begin position="176"/>
        <end position="195"/>
    </location>
</feature>
<evidence type="ECO:0000256" key="10">
    <source>
        <dbReference type="ARBA" id="ARBA00049890"/>
    </source>
</evidence>